<dbReference type="EMBL" id="ACEQ02000032">
    <property type="protein sequence ID" value="EEZ74748.1"/>
    <property type="molecule type" value="Genomic_DNA"/>
</dbReference>
<dbReference type="AlphaFoldDB" id="D0WCI4"/>
<reference evidence="1 2" key="1">
    <citation type="submission" date="2009-10" db="EMBL/GenBank/DDBJ databases">
        <authorList>
            <person name="Weinstock G."/>
            <person name="Sodergren E."/>
            <person name="Clifton S."/>
            <person name="Fulton L."/>
            <person name="Fulton B."/>
            <person name="Courtney L."/>
            <person name="Fronick C."/>
            <person name="Harrison M."/>
            <person name="Strong C."/>
            <person name="Farmer C."/>
            <person name="Delahaunty K."/>
            <person name="Markovic C."/>
            <person name="Hall O."/>
            <person name="Minx P."/>
            <person name="Tomlinson C."/>
            <person name="Mitreva M."/>
            <person name="Nelson J."/>
            <person name="Hou S."/>
            <person name="Wollam A."/>
            <person name="Pepin K.H."/>
            <person name="Johnson M."/>
            <person name="Bhonagiri V."/>
            <person name="Nash W.E."/>
            <person name="Warren W."/>
            <person name="Chinwalla A."/>
            <person name="Mardis E.R."/>
            <person name="Wilson R.K."/>
        </authorList>
    </citation>
    <scope>NUCLEOTIDE SEQUENCE [LARGE SCALE GENOMIC DNA]</scope>
    <source>
        <strain evidence="1 2">ATCC 23970</strain>
    </source>
</reference>
<evidence type="ECO:0000313" key="1">
    <source>
        <dbReference type="EMBL" id="EEZ74748.1"/>
    </source>
</evidence>
<name>D0WCI4_NEILA</name>
<organism evidence="1 2">
    <name type="scientific">Neisseria lactamica ATCC 23970</name>
    <dbReference type="NCBI Taxonomy" id="546265"/>
    <lineage>
        <taxon>Bacteria</taxon>
        <taxon>Pseudomonadati</taxon>
        <taxon>Pseudomonadota</taxon>
        <taxon>Betaproteobacteria</taxon>
        <taxon>Neisseriales</taxon>
        <taxon>Neisseriaceae</taxon>
        <taxon>Neisseria</taxon>
    </lineage>
</organism>
<comment type="caution">
    <text evidence="1">The sequence shown here is derived from an EMBL/GenBank/DDBJ whole genome shotgun (WGS) entry which is preliminary data.</text>
</comment>
<evidence type="ECO:0000313" key="2">
    <source>
        <dbReference type="Proteomes" id="UP000003843"/>
    </source>
</evidence>
<gene>
    <name evidence="1" type="ORF">NEILACOT_05266</name>
</gene>
<proteinExistence type="predicted"/>
<accession>D0WCI4</accession>
<dbReference type="Proteomes" id="UP000003843">
    <property type="component" value="Unassembled WGS sequence"/>
</dbReference>
<protein>
    <submittedName>
        <fullName evidence="1">Uncharacterized protein</fullName>
    </submittedName>
</protein>
<sequence>MPSENLFADFQTALFSSPVQTSIRLRHGNRYAAQARKQRVRLLFLRGNAALSACVNSGVGNATEQG</sequence>